<evidence type="ECO:0000259" key="1">
    <source>
        <dbReference type="Pfam" id="PF03781"/>
    </source>
</evidence>
<dbReference type="Pfam" id="PF03781">
    <property type="entry name" value="FGE-sulfatase"/>
    <property type="match status" value="1"/>
</dbReference>
<evidence type="ECO:0000313" key="2">
    <source>
        <dbReference type="EMBL" id="ACX76170.1"/>
    </source>
</evidence>
<dbReference type="STRING" id="59374.FSU_3155"/>
<dbReference type="Proteomes" id="UP000001497">
    <property type="component" value="Chromosome"/>
</dbReference>
<evidence type="ECO:0000313" key="5">
    <source>
        <dbReference type="Proteomes" id="UP000001497"/>
    </source>
</evidence>
<dbReference type="InterPro" id="IPR042095">
    <property type="entry name" value="SUMF_sf"/>
</dbReference>
<dbReference type="SUPFAM" id="SSF56436">
    <property type="entry name" value="C-type lectin-like"/>
    <property type="match status" value="1"/>
</dbReference>
<dbReference type="EMBL" id="CP001792">
    <property type="protein sequence ID" value="ACX76170.1"/>
    <property type="molecule type" value="Genomic_DNA"/>
</dbReference>
<dbReference type="KEGG" id="fsu:Fisuc_2585"/>
<dbReference type="InterPro" id="IPR005532">
    <property type="entry name" value="SUMF_dom"/>
</dbReference>
<reference evidence="4" key="2">
    <citation type="submission" date="2010-08" db="EMBL/GenBank/DDBJ databases">
        <title>Complete sequence of Fibrobacter succinogenes subsp. succinogenes S85.</title>
        <authorList>
            <person name="Durkin A.S."/>
            <person name="Nelson K.E."/>
            <person name="Morrison M."/>
            <person name="Forsberg C.W."/>
            <person name="Wilson D.B."/>
            <person name="Russell J.B."/>
            <person name="Cann I.K.O."/>
            <person name="Mackie R.I."/>
            <person name="White B.A."/>
        </authorList>
    </citation>
    <scope>NUCLEOTIDE SEQUENCE [LARGE SCALE GENOMIC DNA]</scope>
    <source>
        <strain evidence="4">ATCC 19169 / S85</strain>
    </source>
</reference>
<dbReference type="InterPro" id="IPR051043">
    <property type="entry name" value="Sulfatase_Mod_Factor_Kinase"/>
</dbReference>
<dbReference type="HOGENOM" id="CLU_561123_0_0_0"/>
<gene>
    <name evidence="2" type="ordered locus">Fisuc_2585</name>
    <name evidence="3" type="ordered locus">FSU_3155</name>
</gene>
<protein>
    <submittedName>
        <fullName evidence="3">Conserved domain protein</fullName>
    </submittedName>
</protein>
<sequence length="429" mass="49608">MKKIFCLVASYGAVIAGLLFCTACSDREKYIALNRGSLKNETWLEVEKNETVKICIDSKVQVWNTALDSEILGESCLKVRVPTLIGVSTIDVFFSNTESSYKINLAVGMKYLDLKNEDVLLGFDYMHEYIDNERLAKITGMFLVDKYPVTNCEFLQLMWDEIPSELHDEKEKNWIKRKKLSVRKEGCDTHDSATNIVYLYQALKYANKRSIREGLKPYYTFSEETFSKNEFEYDKTISEGQYIISYRDFTHHDETRIKVSVDSSSDGYRLPYYDEWMMLARGGDKKHKAPWGDSATFKDVQKYAKFNDKTEYYEKINSSITGPVGQLQPNGYGLYDIFGLVNELVLLEKPQKFRKYQILSRPNPNRPRYANTNCKRKNNCPSYLKGGGADDNWQNISYGYYSYGSIGGFRLIRNIGNNAKWSEVKSDKE</sequence>
<keyword evidence="5" id="KW-1185">Reference proteome</keyword>
<dbReference type="RefSeq" id="WP_014547191.1">
    <property type="nucleotide sequence ID" value="NC_013410.1"/>
</dbReference>
<dbReference type="OrthoDB" id="9768004at2"/>
<evidence type="ECO:0000313" key="4">
    <source>
        <dbReference type="Proteomes" id="UP000000517"/>
    </source>
</evidence>
<dbReference type="GO" id="GO:0120147">
    <property type="term" value="F:formylglycine-generating oxidase activity"/>
    <property type="evidence" value="ECO:0007669"/>
    <property type="project" value="TreeGrafter"/>
</dbReference>
<dbReference type="Gene3D" id="3.90.1580.10">
    <property type="entry name" value="paralog of FGE (formylglycine-generating enzyme)"/>
    <property type="match status" value="1"/>
</dbReference>
<accession>C9RMD8</accession>
<dbReference type="Proteomes" id="UP000000517">
    <property type="component" value="Chromosome"/>
</dbReference>
<feature type="domain" description="Sulfatase-modifying factor enzyme-like" evidence="1">
    <location>
        <begin position="141"/>
        <end position="345"/>
    </location>
</feature>
<dbReference type="InterPro" id="IPR016187">
    <property type="entry name" value="CTDL_fold"/>
</dbReference>
<organism evidence="3 4">
    <name type="scientific">Fibrobacter succinogenes (strain ATCC 19169 / S85)</name>
    <dbReference type="NCBI Taxonomy" id="59374"/>
    <lineage>
        <taxon>Bacteria</taxon>
        <taxon>Pseudomonadati</taxon>
        <taxon>Fibrobacterota</taxon>
        <taxon>Fibrobacteria</taxon>
        <taxon>Fibrobacterales</taxon>
        <taxon>Fibrobacteraceae</taxon>
        <taxon>Fibrobacter</taxon>
    </lineage>
</organism>
<name>C9RMD8_FIBSS</name>
<dbReference type="PANTHER" id="PTHR23150:SF19">
    <property type="entry name" value="FORMYLGLYCINE-GENERATING ENZYME"/>
    <property type="match status" value="1"/>
</dbReference>
<reference evidence="2 5" key="1">
    <citation type="submission" date="2009-10" db="EMBL/GenBank/DDBJ databases">
        <title>Complete sequence of Fibrobacter succinogenes subsp. succinogenes S85.</title>
        <authorList>
            <consortium name="US DOE Joint Genome Institute"/>
            <person name="Lucas S."/>
            <person name="Copeland A."/>
            <person name="Lapidus A."/>
            <person name="Glavina del Rio T."/>
            <person name="Tice H."/>
            <person name="Bruce D."/>
            <person name="Goodwin L."/>
            <person name="Pitluck S."/>
            <person name="Chertkov O."/>
            <person name="Detter J.C."/>
            <person name="Han C."/>
            <person name="Tapia R."/>
            <person name="Larimer F."/>
            <person name="Land M."/>
            <person name="Hauser L."/>
            <person name="Kyrpides N."/>
            <person name="Mikhailova N."/>
            <person name="Weimer P.J."/>
            <person name="Stevenson D.M."/>
            <person name="Boyum J."/>
            <person name="Brumm P.I."/>
            <person name="Mead D."/>
        </authorList>
    </citation>
    <scope>NUCLEOTIDE SEQUENCE [LARGE SCALE GENOMIC DNA]</scope>
    <source>
        <strain evidence="5">ATCC 19169 / S85</strain>
        <strain evidence="2">S85</strain>
    </source>
</reference>
<reference evidence="3" key="3">
    <citation type="submission" date="2010-08" db="EMBL/GenBank/DDBJ databases">
        <authorList>
            <person name="Durkin A.S."/>
            <person name="Nelson K.E."/>
            <person name="Morrison M."/>
            <person name="Forsberg C.W."/>
            <person name="Wilson D.B."/>
            <person name="Russell J.B."/>
            <person name="Cann I.K.O."/>
            <person name="Mackie R.I."/>
            <person name="White B.A."/>
        </authorList>
    </citation>
    <scope>NUCLEOTIDE SEQUENCE</scope>
    <source>
        <strain evidence="3">S85</strain>
    </source>
</reference>
<dbReference type="AlphaFoldDB" id="C9RMD8"/>
<dbReference type="EMBL" id="CP002158">
    <property type="protein sequence ID" value="ADL26961.1"/>
    <property type="molecule type" value="Genomic_DNA"/>
</dbReference>
<dbReference type="PANTHER" id="PTHR23150">
    <property type="entry name" value="SULFATASE MODIFYING FACTOR 1, 2"/>
    <property type="match status" value="1"/>
</dbReference>
<dbReference type="eggNOG" id="COG1262">
    <property type="taxonomic scope" value="Bacteria"/>
</dbReference>
<dbReference type="KEGG" id="fsc:FSU_3155"/>
<evidence type="ECO:0000313" key="3">
    <source>
        <dbReference type="EMBL" id="ADL26961.1"/>
    </source>
</evidence>
<proteinExistence type="predicted"/>